<dbReference type="AlphaFoldDB" id="A0A1H2LC16"/>
<keyword evidence="3" id="KW-1185">Reference proteome</keyword>
<feature type="transmembrane region" description="Helical" evidence="1">
    <location>
        <begin position="126"/>
        <end position="146"/>
    </location>
</feature>
<accession>A0A1H2LC16</accession>
<dbReference type="OrthoDB" id="9815525at2"/>
<keyword evidence="1" id="KW-0472">Membrane</keyword>
<proteinExistence type="predicted"/>
<evidence type="ECO:0000313" key="3">
    <source>
        <dbReference type="Proteomes" id="UP000214355"/>
    </source>
</evidence>
<feature type="transmembrane region" description="Helical" evidence="1">
    <location>
        <begin position="24"/>
        <end position="45"/>
    </location>
</feature>
<gene>
    <name evidence="2" type="ORF">SAMN04489737_0515</name>
</gene>
<feature type="transmembrane region" description="Helical" evidence="1">
    <location>
        <begin position="166"/>
        <end position="186"/>
    </location>
</feature>
<evidence type="ECO:0000313" key="2">
    <source>
        <dbReference type="EMBL" id="SDU78543.1"/>
    </source>
</evidence>
<reference evidence="3" key="1">
    <citation type="submission" date="2016-10" db="EMBL/GenBank/DDBJ databases">
        <authorList>
            <person name="Varghese N."/>
            <person name="Submissions S."/>
        </authorList>
    </citation>
    <scope>NUCLEOTIDE SEQUENCE [LARGE SCALE GENOMIC DNA]</scope>
    <source>
        <strain evidence="3">DSM 10002</strain>
    </source>
</reference>
<dbReference type="RefSeq" id="WP_091279541.1">
    <property type="nucleotide sequence ID" value="NZ_JABAPL010000009.1"/>
</dbReference>
<protein>
    <submittedName>
        <fullName evidence="2">Uncharacterized protein</fullName>
    </submittedName>
</protein>
<feature type="transmembrane region" description="Helical" evidence="1">
    <location>
        <begin position="90"/>
        <end position="114"/>
    </location>
</feature>
<sequence length="205" mass="22821">MVWIVACTTPLIFYLLFRYTQPHWALIIFGVSLLGSTPVIAIFNIPLEPKVWMIYNALVVVIFSAIAQPRPQVWFSRALKDYSPTTSASYLAFMKAVLPSLLLVGTLGLGYSLLIPLYFHVHLDTLFLIIFSAALIGLTSAYTGGYKFYFLTASLLVPLLVFDKPLHQICLATSIWMYAYIAACLMRDPGIVSPSSTTKKPSASW</sequence>
<evidence type="ECO:0000256" key="1">
    <source>
        <dbReference type="SAM" id="Phobius"/>
    </source>
</evidence>
<keyword evidence="1" id="KW-0812">Transmembrane</keyword>
<dbReference type="GeneID" id="65344261"/>
<name>A0A1H2LC16_9ACTO</name>
<dbReference type="EMBL" id="LT629804">
    <property type="protein sequence ID" value="SDU78543.1"/>
    <property type="molecule type" value="Genomic_DNA"/>
</dbReference>
<keyword evidence="1" id="KW-1133">Transmembrane helix</keyword>
<organism evidence="2 3">
    <name type="scientific">Arcanobacterium phocae</name>
    <dbReference type="NCBI Taxonomy" id="131112"/>
    <lineage>
        <taxon>Bacteria</taxon>
        <taxon>Bacillati</taxon>
        <taxon>Actinomycetota</taxon>
        <taxon>Actinomycetes</taxon>
        <taxon>Actinomycetales</taxon>
        <taxon>Actinomycetaceae</taxon>
        <taxon>Arcanobacterium</taxon>
    </lineage>
</organism>
<dbReference type="Proteomes" id="UP000214355">
    <property type="component" value="Chromosome I"/>
</dbReference>
<feature type="transmembrane region" description="Helical" evidence="1">
    <location>
        <begin position="52"/>
        <end position="70"/>
    </location>
</feature>